<dbReference type="PANTHER" id="PTHR43117:SF4">
    <property type="entry name" value="OSMOPROTECTANT IMPORT ATP-BINDING PROTEIN OSMV"/>
    <property type="match status" value="1"/>
</dbReference>
<keyword evidence="4 8" id="KW-0547">Nucleotide-binding</keyword>
<dbReference type="EMBL" id="JACWFH010000021">
    <property type="protein sequence ID" value="MBY0098261.1"/>
    <property type="molecule type" value="Genomic_DNA"/>
</dbReference>
<evidence type="ECO:0000256" key="1">
    <source>
        <dbReference type="ARBA" id="ARBA00005417"/>
    </source>
</evidence>
<dbReference type="InterPro" id="IPR027417">
    <property type="entry name" value="P-loop_NTPase"/>
</dbReference>
<keyword evidence="3" id="KW-0677">Repeat</keyword>
<organism evidence="11 12">
    <name type="scientific">Mesobacillus maritimus</name>
    <dbReference type="NCBI Taxonomy" id="1643336"/>
    <lineage>
        <taxon>Bacteria</taxon>
        <taxon>Bacillati</taxon>
        <taxon>Bacillota</taxon>
        <taxon>Bacilli</taxon>
        <taxon>Bacillales</taxon>
        <taxon>Bacillaceae</taxon>
        <taxon>Mesobacillus</taxon>
    </lineage>
</organism>
<dbReference type="InterPro" id="IPR046342">
    <property type="entry name" value="CBS_dom_sf"/>
</dbReference>
<dbReference type="Gene3D" id="3.40.50.300">
    <property type="entry name" value="P-loop containing nucleotide triphosphate hydrolases"/>
    <property type="match status" value="1"/>
</dbReference>
<evidence type="ECO:0000313" key="12">
    <source>
        <dbReference type="Proteomes" id="UP000769780"/>
    </source>
</evidence>
<dbReference type="InterPro" id="IPR003593">
    <property type="entry name" value="AAA+_ATPase"/>
</dbReference>
<dbReference type="InterPro" id="IPR003439">
    <property type="entry name" value="ABC_transporter-like_ATP-bd"/>
</dbReference>
<evidence type="ECO:0000256" key="7">
    <source>
        <dbReference type="PROSITE-ProRule" id="PRU00703"/>
    </source>
</evidence>
<keyword evidence="8" id="KW-0997">Cell inner membrane</keyword>
<keyword evidence="8" id="KW-1003">Cell membrane</keyword>
<comment type="subunit">
    <text evidence="8">The complex is probably composed of two ATP-binding proteins, two transmembrane proteins and a solute-binding protein.</text>
</comment>
<gene>
    <name evidence="11" type="ORF">H0185_15795</name>
</gene>
<evidence type="ECO:0000259" key="9">
    <source>
        <dbReference type="PROSITE" id="PS50893"/>
    </source>
</evidence>
<dbReference type="RefSeq" id="WP_221874482.1">
    <property type="nucleotide sequence ID" value="NZ_JACWFH010000021.1"/>
</dbReference>
<protein>
    <recommendedName>
        <fullName evidence="8">Quaternary amine transport ATP-binding protein</fullName>
        <ecNumber evidence="8">7.6.2.9</ecNumber>
    </recommendedName>
</protein>
<evidence type="ECO:0000256" key="4">
    <source>
        <dbReference type="ARBA" id="ARBA00022741"/>
    </source>
</evidence>
<accession>A0ABS7K7L3</accession>
<proteinExistence type="inferred from homology"/>
<dbReference type="PROSITE" id="PS00211">
    <property type="entry name" value="ABC_TRANSPORTER_1"/>
    <property type="match status" value="1"/>
</dbReference>
<dbReference type="SMART" id="SM00116">
    <property type="entry name" value="CBS"/>
    <property type="match status" value="2"/>
</dbReference>
<evidence type="ECO:0000256" key="2">
    <source>
        <dbReference type="ARBA" id="ARBA00022448"/>
    </source>
</evidence>
<dbReference type="GO" id="GO:0005524">
    <property type="term" value="F:ATP binding"/>
    <property type="evidence" value="ECO:0007669"/>
    <property type="project" value="UniProtKB-KW"/>
</dbReference>
<keyword evidence="6 7" id="KW-0129">CBS domain</keyword>
<dbReference type="PANTHER" id="PTHR43117">
    <property type="entry name" value="OSMOPROTECTANT IMPORT ATP-BINDING PROTEIN OSMV"/>
    <property type="match status" value="1"/>
</dbReference>
<dbReference type="PROSITE" id="PS51371">
    <property type="entry name" value="CBS"/>
    <property type="match status" value="2"/>
</dbReference>
<dbReference type="PROSITE" id="PS50893">
    <property type="entry name" value="ABC_TRANSPORTER_2"/>
    <property type="match status" value="1"/>
</dbReference>
<dbReference type="Proteomes" id="UP000769780">
    <property type="component" value="Unassembled WGS sequence"/>
</dbReference>
<dbReference type="Gene3D" id="3.10.580.10">
    <property type="entry name" value="CBS-domain"/>
    <property type="match status" value="1"/>
</dbReference>
<dbReference type="EC" id="7.6.2.9" evidence="8"/>
<dbReference type="InterPro" id="IPR017871">
    <property type="entry name" value="ABC_transporter-like_CS"/>
</dbReference>
<comment type="catalytic activity">
    <reaction evidence="8">
        <text>a quaternary ammonium(out) + ATP + H2O = a quaternary ammonium(in) + ADP + phosphate + H(+)</text>
        <dbReference type="Rhea" id="RHEA:11036"/>
        <dbReference type="ChEBI" id="CHEBI:15377"/>
        <dbReference type="ChEBI" id="CHEBI:15378"/>
        <dbReference type="ChEBI" id="CHEBI:30616"/>
        <dbReference type="ChEBI" id="CHEBI:35267"/>
        <dbReference type="ChEBI" id="CHEBI:43474"/>
        <dbReference type="ChEBI" id="CHEBI:456216"/>
    </reaction>
</comment>
<comment type="similarity">
    <text evidence="1 8">Belongs to the ABC transporter superfamily.</text>
</comment>
<dbReference type="InterPro" id="IPR000644">
    <property type="entry name" value="CBS_dom"/>
</dbReference>
<dbReference type="InterPro" id="IPR005892">
    <property type="entry name" value="Gly-betaine_transp_ATP-bd"/>
</dbReference>
<evidence type="ECO:0000313" key="11">
    <source>
        <dbReference type="EMBL" id="MBY0098261.1"/>
    </source>
</evidence>
<evidence type="ECO:0000259" key="10">
    <source>
        <dbReference type="PROSITE" id="PS51371"/>
    </source>
</evidence>
<comment type="caution">
    <text evidence="11">The sequence shown here is derived from an EMBL/GenBank/DDBJ whole genome shotgun (WGS) entry which is preliminary data.</text>
</comment>
<dbReference type="Pfam" id="PF00571">
    <property type="entry name" value="CBS"/>
    <property type="match status" value="2"/>
</dbReference>
<keyword evidence="8" id="KW-0472">Membrane</keyword>
<feature type="domain" description="CBS" evidence="10">
    <location>
        <begin position="254"/>
        <end position="312"/>
    </location>
</feature>
<dbReference type="NCBIfam" id="TIGR01186">
    <property type="entry name" value="proV"/>
    <property type="match status" value="1"/>
</dbReference>
<evidence type="ECO:0000256" key="6">
    <source>
        <dbReference type="ARBA" id="ARBA00023122"/>
    </source>
</evidence>
<keyword evidence="2 8" id="KW-0813">Transport</keyword>
<feature type="domain" description="CBS" evidence="10">
    <location>
        <begin position="313"/>
        <end position="370"/>
    </location>
</feature>
<name>A0ABS7K7L3_9BACI</name>
<evidence type="ECO:0000256" key="3">
    <source>
        <dbReference type="ARBA" id="ARBA00022737"/>
    </source>
</evidence>
<comment type="subcellular location">
    <subcellularLocation>
        <location evidence="8">Cell inner membrane</location>
        <topology evidence="8">Peripheral membrane protein</topology>
    </subcellularLocation>
</comment>
<reference evidence="11 12" key="1">
    <citation type="submission" date="2020-07" db="EMBL/GenBank/DDBJ databases">
        <title>Fungal Genomes of the International Space Station.</title>
        <authorList>
            <person name="Seuylemezian A."/>
            <person name="Singh N.K."/>
            <person name="Wood J."/>
            <person name="Venkateswaran K."/>
        </authorList>
    </citation>
    <scope>NUCLEOTIDE SEQUENCE [LARGE SCALE GENOMIC DNA]</scope>
    <source>
        <strain evidence="11 12">PL-B2</strain>
    </source>
</reference>
<sequence length="374" mass="42261">MIKFENITKKYNRHTVIDDFSLNIEAGQLVVFIGPSGCGKTTLLKMINRLIQPSSGKIYVNGEDISKIDPIELRRNIGYVIQSTGLFPHMTIKENLELIPNLKGEDPEAIEKKTEELLELVGLDPKAFLHRFPKELSGGQQQRIGVARAFSTNSDIILMDEPFSALDPVTRSSLQEELFNMQKELNKTIIFVTHDMDEAYKIADKICLLKDGEILQYDTPENILKNPASEFVEGFIGKRRVWNNPEVLKAEDIMISNPVKVTPKRNVLQAIEIMKENKVDSLMVTDRHNQLLGMVTLKAIKLQERASLLDDVMEHNVYAVSEQEDLISVLKMMNDHKIGYLPVVNESKQLTGLITRSSILSALSSQLIDLEVAF</sequence>
<keyword evidence="12" id="KW-1185">Reference proteome</keyword>
<feature type="domain" description="ABC transporter" evidence="9">
    <location>
        <begin position="2"/>
        <end position="236"/>
    </location>
</feature>
<keyword evidence="5 8" id="KW-0067">ATP-binding</keyword>
<dbReference type="SMART" id="SM00382">
    <property type="entry name" value="AAA"/>
    <property type="match status" value="1"/>
</dbReference>
<dbReference type="Pfam" id="PF00005">
    <property type="entry name" value="ABC_tran"/>
    <property type="match status" value="1"/>
</dbReference>
<dbReference type="SUPFAM" id="SSF52540">
    <property type="entry name" value="P-loop containing nucleoside triphosphate hydrolases"/>
    <property type="match status" value="1"/>
</dbReference>
<evidence type="ECO:0000256" key="5">
    <source>
        <dbReference type="ARBA" id="ARBA00022840"/>
    </source>
</evidence>
<evidence type="ECO:0000256" key="8">
    <source>
        <dbReference type="RuleBase" id="RU369116"/>
    </source>
</evidence>
<dbReference type="SUPFAM" id="SSF54631">
    <property type="entry name" value="CBS-domain pair"/>
    <property type="match status" value="1"/>
</dbReference>